<proteinExistence type="predicted"/>
<dbReference type="AlphaFoldDB" id="A0A6J6EMN0"/>
<gene>
    <name evidence="1" type="ORF">UFOPK1722_00700</name>
</gene>
<reference evidence="1" key="1">
    <citation type="submission" date="2020-05" db="EMBL/GenBank/DDBJ databases">
        <authorList>
            <person name="Chiriac C."/>
            <person name="Salcher M."/>
            <person name="Ghai R."/>
            <person name="Kavagutti S V."/>
        </authorList>
    </citation>
    <scope>NUCLEOTIDE SEQUENCE</scope>
</reference>
<dbReference type="EMBL" id="CAEZTS010000046">
    <property type="protein sequence ID" value="CAB4576384.1"/>
    <property type="molecule type" value="Genomic_DNA"/>
</dbReference>
<sequence length="150" mass="16478">MAELFSLMSADAELDRRTWGQYGSSQSLEQAQRILMEQYVVPKRRFYLESDKYLPPAQADDPEVRVDIVEQDESGRVIRATITNASADAVDVSGRVFEDIGARLPAGVVIPAGGSIEVIFDKAPVDIDPAAPIGTLRLTVTADRWSPDQE</sequence>
<organism evidence="1">
    <name type="scientific">freshwater metagenome</name>
    <dbReference type="NCBI Taxonomy" id="449393"/>
    <lineage>
        <taxon>unclassified sequences</taxon>
        <taxon>metagenomes</taxon>
        <taxon>ecological metagenomes</taxon>
    </lineage>
</organism>
<protein>
    <submittedName>
        <fullName evidence="1">Unannotated protein</fullName>
    </submittedName>
</protein>
<evidence type="ECO:0000313" key="1">
    <source>
        <dbReference type="EMBL" id="CAB4576384.1"/>
    </source>
</evidence>
<accession>A0A6J6EMN0</accession>
<name>A0A6J6EMN0_9ZZZZ</name>